<dbReference type="PIRSF" id="PIRSF500060">
    <property type="entry name" value="UCP500060"/>
    <property type="match status" value="1"/>
</dbReference>
<gene>
    <name evidence="4" type="primary">gltA</name>
    <name evidence="4" type="ORF">B7C42_02221</name>
</gene>
<dbReference type="Proteomes" id="UP000215506">
    <property type="component" value="Unassembled WGS sequence"/>
</dbReference>
<evidence type="ECO:0000256" key="2">
    <source>
        <dbReference type="PIRNR" id="PIRNR006429"/>
    </source>
</evidence>
<dbReference type="Pfam" id="PF01645">
    <property type="entry name" value="Glu_synthase"/>
    <property type="match status" value="1"/>
</dbReference>
<dbReference type="GO" id="GO:0004355">
    <property type="term" value="F:glutamate synthase (NADPH) activity"/>
    <property type="evidence" value="ECO:0007669"/>
    <property type="project" value="UniProtKB-EC"/>
</dbReference>
<accession>A0A231HAP9</accession>
<dbReference type="GO" id="GO:0006537">
    <property type="term" value="P:glutamate biosynthetic process"/>
    <property type="evidence" value="ECO:0007669"/>
    <property type="project" value="InterPro"/>
</dbReference>
<dbReference type="InterPro" id="IPR024188">
    <property type="entry name" value="GltB"/>
</dbReference>
<dbReference type="CDD" id="cd02808">
    <property type="entry name" value="GltS_FMN"/>
    <property type="match status" value="1"/>
</dbReference>
<reference evidence="4 5" key="1">
    <citation type="submission" date="2017-07" db="EMBL/GenBank/DDBJ databases">
        <title>First draft Genome Sequence of Nocardia cerradoensis isolated from human infection.</title>
        <authorList>
            <person name="Carrasco G."/>
        </authorList>
    </citation>
    <scope>NUCLEOTIDE SEQUENCE [LARGE SCALE GENOMIC DNA]</scope>
    <source>
        <strain evidence="4 5">CNM20130759</strain>
    </source>
</reference>
<sequence length="537" mass="58428">MTRFFLFGLLTVAVVVLGVIAAIGSWAWWILAVGAGLLVLVGAYDLVQRRHSILRNYPLLGHMRYLLESIRPELQQYFIERNFDGRPFDRDVRTMIYERAKGIHGELSYGTERDIEAVGYEFLVHSVAALPEPEQPPRVLVGGPDCRQPYAMSLLNISAMSFGALSGNALRALSIGAARGGFAHDTGEGGLTPFHLEGGADLVWEIGSAYFGTRTRDGRFDPDQFAEKAGYDQVKAISVKLSQGAKPGLGGVLPAAKVSEEIARYRGVPAHEKCVSPPSHSEFHTPRELIRFLVRLRELSGGKPIGFKLCVGSRTDVLAICKAMIAEGTAPDFIVVDGAEGGTAAAPLEYEDHVGLPLTDGLMTVHNALVGTGLRDRIRLGASGKVATGTDIVKRLVQGADFTNAARAMMMAVGCIQSQRCHTNQCPVGVATQDPRRARALDVADKAERVQRYQEATVRQAMQMMASMGVHDPAGLDTHMLRKKVAANEIRSYAELYEWLAPGELLVHPPASWRADWEAADPDSFRPVAPAQPVRVR</sequence>
<dbReference type="AlphaFoldDB" id="A0A231HAP9"/>
<keyword evidence="4" id="KW-0560">Oxidoreductase</keyword>
<dbReference type="PIRSF" id="PIRSF006429">
    <property type="entry name" value="GOGAT_lg_2"/>
    <property type="match status" value="1"/>
</dbReference>
<organism evidence="4 5">
    <name type="scientific">Nocardia cerradoensis</name>
    <dbReference type="NCBI Taxonomy" id="85688"/>
    <lineage>
        <taxon>Bacteria</taxon>
        <taxon>Bacillati</taxon>
        <taxon>Actinomycetota</taxon>
        <taxon>Actinomycetes</taxon>
        <taxon>Mycobacteriales</taxon>
        <taxon>Nocardiaceae</taxon>
        <taxon>Nocardia</taxon>
    </lineage>
</organism>
<dbReference type="InterPro" id="IPR013785">
    <property type="entry name" value="Aldolase_TIM"/>
</dbReference>
<dbReference type="InterPro" id="IPR027283">
    <property type="entry name" value="YerD"/>
</dbReference>
<evidence type="ECO:0000256" key="1">
    <source>
        <dbReference type="ARBA" id="ARBA00009716"/>
    </source>
</evidence>
<evidence type="ECO:0000313" key="5">
    <source>
        <dbReference type="Proteomes" id="UP000215506"/>
    </source>
</evidence>
<proteinExistence type="inferred from homology"/>
<evidence type="ECO:0000259" key="3">
    <source>
        <dbReference type="Pfam" id="PF01645"/>
    </source>
</evidence>
<name>A0A231HAP9_9NOCA</name>
<dbReference type="SUPFAM" id="SSF51395">
    <property type="entry name" value="FMN-linked oxidoreductases"/>
    <property type="match status" value="1"/>
</dbReference>
<dbReference type="PANTHER" id="PTHR43819">
    <property type="entry name" value="ARCHAEAL-TYPE GLUTAMATE SYNTHASE [NADPH]"/>
    <property type="match status" value="1"/>
</dbReference>
<dbReference type="InterPro" id="IPR002932">
    <property type="entry name" value="Glu_synthdom"/>
</dbReference>
<dbReference type="EC" id="1.4.1.13" evidence="4"/>
<dbReference type="RefSeq" id="WP_094025166.1">
    <property type="nucleotide sequence ID" value="NZ_NGAF01000003.1"/>
</dbReference>
<dbReference type="PANTHER" id="PTHR43819:SF1">
    <property type="entry name" value="ARCHAEAL-TYPE GLUTAMATE SYNTHASE [NADPH]"/>
    <property type="match status" value="1"/>
</dbReference>
<comment type="similarity">
    <text evidence="1 2">Belongs to the glutamate synthase family.</text>
</comment>
<comment type="caution">
    <text evidence="4">The sequence shown here is derived from an EMBL/GenBank/DDBJ whole genome shotgun (WGS) entry which is preliminary data.</text>
</comment>
<feature type="domain" description="Glutamate synthase" evidence="3">
    <location>
        <begin position="154"/>
        <end position="470"/>
    </location>
</feature>
<protein>
    <submittedName>
        <fullName evidence="4">Glutamate synthase [NADPH] large chain</fullName>
        <ecNumber evidence="4">1.4.1.13</ecNumber>
    </submittedName>
</protein>
<keyword evidence="5" id="KW-1185">Reference proteome</keyword>
<dbReference type="EMBL" id="NGAF01000003">
    <property type="protein sequence ID" value="OXR45928.1"/>
    <property type="molecule type" value="Genomic_DNA"/>
</dbReference>
<evidence type="ECO:0000313" key="4">
    <source>
        <dbReference type="EMBL" id="OXR45928.1"/>
    </source>
</evidence>
<dbReference type="Gene3D" id="3.20.20.70">
    <property type="entry name" value="Aldolase class I"/>
    <property type="match status" value="1"/>
</dbReference>